<feature type="compositionally biased region" description="Low complexity" evidence="1">
    <location>
        <begin position="47"/>
        <end position="65"/>
    </location>
</feature>
<reference evidence="3" key="1">
    <citation type="journal article" date="2014" name="Proc. Natl. Acad. Sci. U.S.A.">
        <title>Extensive sampling of basidiomycete genomes demonstrates inadequacy of the white-rot/brown-rot paradigm for wood decay fungi.</title>
        <authorList>
            <person name="Riley R."/>
            <person name="Salamov A.A."/>
            <person name="Brown D.W."/>
            <person name="Nagy L.G."/>
            <person name="Floudas D."/>
            <person name="Held B.W."/>
            <person name="Levasseur A."/>
            <person name="Lombard V."/>
            <person name="Morin E."/>
            <person name="Otillar R."/>
            <person name="Lindquist E.A."/>
            <person name="Sun H."/>
            <person name="LaButti K.M."/>
            <person name="Schmutz J."/>
            <person name="Jabbour D."/>
            <person name="Luo H."/>
            <person name="Baker S.E."/>
            <person name="Pisabarro A.G."/>
            <person name="Walton J.D."/>
            <person name="Blanchette R.A."/>
            <person name="Henrissat B."/>
            <person name="Martin F."/>
            <person name="Cullen D."/>
            <person name="Hibbett D.S."/>
            <person name="Grigoriev I.V."/>
        </authorList>
    </citation>
    <scope>NUCLEOTIDE SEQUENCE [LARGE SCALE GENOMIC DNA]</scope>
    <source>
        <strain evidence="3">CBS 339.88</strain>
    </source>
</reference>
<evidence type="ECO:0000313" key="3">
    <source>
        <dbReference type="Proteomes" id="UP000027222"/>
    </source>
</evidence>
<feature type="region of interest" description="Disordered" evidence="1">
    <location>
        <begin position="47"/>
        <end position="122"/>
    </location>
</feature>
<keyword evidence="3" id="KW-1185">Reference proteome</keyword>
<evidence type="ECO:0000256" key="1">
    <source>
        <dbReference type="SAM" id="MobiDB-lite"/>
    </source>
</evidence>
<dbReference type="AlphaFoldDB" id="A0A067S5S5"/>
<gene>
    <name evidence="2" type="ORF">GALMADRAFT_148859</name>
</gene>
<feature type="compositionally biased region" description="Basic and acidic residues" evidence="1">
    <location>
        <begin position="90"/>
        <end position="100"/>
    </location>
</feature>
<proteinExistence type="predicted"/>
<accession>A0A067S5S5</accession>
<sequence>MFSSEARKLAYLVIAASSSVHPLFIQPDDAQLFLILTARDFGVPAPRSASALARSPTTTPSTPNSRTPPPTLKPQHTSMLPQGQSDEPGTESKHWQETHHKLSSKLVLSPHPSRRVRSPPISHASTKVDEFFPSAPTPPQHHLLVPFVGTISS</sequence>
<evidence type="ECO:0000313" key="2">
    <source>
        <dbReference type="EMBL" id="KDR65227.1"/>
    </source>
</evidence>
<protein>
    <submittedName>
        <fullName evidence="2">Uncharacterized protein</fullName>
    </submittedName>
</protein>
<dbReference type="EMBL" id="KL142471">
    <property type="protein sequence ID" value="KDR65227.1"/>
    <property type="molecule type" value="Genomic_DNA"/>
</dbReference>
<organism evidence="2 3">
    <name type="scientific">Galerina marginata (strain CBS 339.88)</name>
    <dbReference type="NCBI Taxonomy" id="685588"/>
    <lineage>
        <taxon>Eukaryota</taxon>
        <taxon>Fungi</taxon>
        <taxon>Dikarya</taxon>
        <taxon>Basidiomycota</taxon>
        <taxon>Agaricomycotina</taxon>
        <taxon>Agaricomycetes</taxon>
        <taxon>Agaricomycetidae</taxon>
        <taxon>Agaricales</taxon>
        <taxon>Agaricineae</taxon>
        <taxon>Strophariaceae</taxon>
        <taxon>Galerina</taxon>
    </lineage>
</organism>
<dbReference type="Proteomes" id="UP000027222">
    <property type="component" value="Unassembled WGS sequence"/>
</dbReference>
<dbReference type="HOGENOM" id="CLU_1713377_0_0_1"/>
<feature type="compositionally biased region" description="Polar residues" evidence="1">
    <location>
        <begin position="74"/>
        <end position="87"/>
    </location>
</feature>
<name>A0A067S5S5_GALM3</name>